<dbReference type="EMBL" id="LS483447">
    <property type="protein sequence ID" value="SQH73994.1"/>
    <property type="molecule type" value="Genomic_DNA"/>
</dbReference>
<protein>
    <recommendedName>
        <fullName evidence="4 9">Nicotinate-nucleotide--dimethylbenzimidazole phosphoribosyltransferase</fullName>
        <ecNumber evidence="3 9">2.4.2.21</ecNumber>
    </recommendedName>
</protein>
<reference evidence="10 12" key="1">
    <citation type="submission" date="2014-08" db="EMBL/GenBank/DDBJ databases">
        <title>Porphyromonas crevioricanis strain:COT-253_OH1447 Genome sequencing.</title>
        <authorList>
            <person name="Wallis C."/>
            <person name="Deusch O."/>
            <person name="O'Flynn C."/>
            <person name="Davis I."/>
            <person name="Jospin G."/>
            <person name="Darling A.E."/>
            <person name="Coil D.A."/>
            <person name="Alexiev A."/>
            <person name="Horsfall A."/>
            <person name="Kirkwood N."/>
            <person name="Harris S."/>
            <person name="Eisen J.A."/>
        </authorList>
    </citation>
    <scope>NUCLEOTIDE SEQUENCE [LARGE SCALE GENOMIC DNA]</scope>
    <source>
        <strain evidence="12">COT-253 OH1447</strain>
        <strain evidence="10">COT-253_OH1447</strain>
    </source>
</reference>
<dbReference type="OrthoDB" id="9781491at2"/>
<evidence type="ECO:0000256" key="3">
    <source>
        <dbReference type="ARBA" id="ARBA00011991"/>
    </source>
</evidence>
<organism evidence="11 13">
    <name type="scientific">Porphyromonas crevioricanis</name>
    <dbReference type="NCBI Taxonomy" id="393921"/>
    <lineage>
        <taxon>Bacteria</taxon>
        <taxon>Pseudomonadati</taxon>
        <taxon>Bacteroidota</taxon>
        <taxon>Bacteroidia</taxon>
        <taxon>Bacteroidales</taxon>
        <taxon>Porphyromonadaceae</taxon>
        <taxon>Porphyromonas</taxon>
    </lineage>
</organism>
<comment type="similarity">
    <text evidence="2">Belongs to the CobT family.</text>
</comment>
<dbReference type="InterPro" id="IPR023195">
    <property type="entry name" value="Nict_dMeBzImd_PRibTrfase_N"/>
</dbReference>
<evidence type="ECO:0000313" key="12">
    <source>
        <dbReference type="Proteomes" id="UP000030136"/>
    </source>
</evidence>
<dbReference type="Proteomes" id="UP000249300">
    <property type="component" value="Chromosome 1"/>
</dbReference>
<dbReference type="Gene3D" id="3.40.50.10210">
    <property type="match status" value="1"/>
</dbReference>
<dbReference type="InterPro" id="IPR003200">
    <property type="entry name" value="Nict_dMeBzImd_PRibTrfase"/>
</dbReference>
<evidence type="ECO:0000256" key="1">
    <source>
        <dbReference type="ARBA" id="ARBA00005049"/>
    </source>
</evidence>
<dbReference type="KEGG" id="pcre:NCTC12858_01875"/>
<evidence type="ECO:0000256" key="7">
    <source>
        <dbReference type="ARBA" id="ARBA00022679"/>
    </source>
</evidence>
<evidence type="ECO:0000256" key="5">
    <source>
        <dbReference type="ARBA" id="ARBA00022573"/>
    </source>
</evidence>
<dbReference type="UniPathway" id="UPA00061">
    <property type="reaction ID" value="UER00516"/>
</dbReference>
<keyword evidence="7 11" id="KW-0808">Transferase</keyword>
<dbReference type="NCBIfam" id="TIGR03160">
    <property type="entry name" value="cobT_DBIPRT"/>
    <property type="match status" value="1"/>
</dbReference>
<dbReference type="NCBIfam" id="NF000996">
    <property type="entry name" value="PRK00105.1"/>
    <property type="match status" value="1"/>
</dbReference>
<comment type="catalytic activity">
    <reaction evidence="8">
        <text>5,6-dimethylbenzimidazole + nicotinate beta-D-ribonucleotide = alpha-ribazole 5'-phosphate + nicotinate + H(+)</text>
        <dbReference type="Rhea" id="RHEA:11196"/>
        <dbReference type="ChEBI" id="CHEBI:15378"/>
        <dbReference type="ChEBI" id="CHEBI:15890"/>
        <dbReference type="ChEBI" id="CHEBI:32544"/>
        <dbReference type="ChEBI" id="CHEBI:57502"/>
        <dbReference type="ChEBI" id="CHEBI:57918"/>
        <dbReference type="EC" id="2.4.2.21"/>
    </reaction>
</comment>
<sequence>MIPFHPTLPDETLRPAVIDKINNLTKPKGSLGLLESLAEQICMIQHSLSPHLSCPTNLLFGADHGVEVEGVSLSPRCVTWQQMLHFMGGKGAGITFLCNQHNFRLVLVDAGVDYDFPRECSIIDRKVRKGTHNYLYQSAMSREEMERCLRDGAAEVDKLRQSGCNILSIGEMGIGNTSASSLWMSCLADIDLPVCVGAGSGLDDKGVAHKLDILTRSLARFKGNRHDVYAVMSEFGGFEMVMAVGAMLRAAELHMVILVDGFIMSACMLAASFIAPEVLAYAIFAHTGQESGHKHLLAKMQARPILNLGLRLGEGSGAVCAYPIVESAVRMVNEMDSFVHASVKKYFD</sequence>
<dbReference type="PANTHER" id="PTHR43463:SF1">
    <property type="entry name" value="NICOTINATE-NUCLEOTIDE--DIMETHYLBENZIMIDAZOLE PHOSPHORIBOSYLTRANSFERASE"/>
    <property type="match status" value="1"/>
</dbReference>
<keyword evidence="13" id="KW-1185">Reference proteome</keyword>
<evidence type="ECO:0000256" key="8">
    <source>
        <dbReference type="ARBA" id="ARBA00047340"/>
    </source>
</evidence>
<reference evidence="11 13" key="2">
    <citation type="submission" date="2018-06" db="EMBL/GenBank/DDBJ databases">
        <authorList>
            <consortium name="Pathogen Informatics"/>
            <person name="Doyle S."/>
        </authorList>
    </citation>
    <scope>NUCLEOTIDE SEQUENCE [LARGE SCALE GENOMIC DNA]</scope>
    <source>
        <strain evidence="11 13">NCTC12858</strain>
    </source>
</reference>
<comment type="pathway">
    <text evidence="1">Nucleoside biosynthesis; alpha-ribazole biosynthesis; alpha-ribazole from 5,6-dimethylbenzimidazole: step 1/2.</text>
</comment>
<dbReference type="SUPFAM" id="SSF52733">
    <property type="entry name" value="Nicotinate mononucleotide:5,6-dimethylbenzimidazole phosphoribosyltransferase (CobT)"/>
    <property type="match status" value="1"/>
</dbReference>
<dbReference type="STRING" id="393921.HQ45_04020"/>
<dbReference type="AlphaFoldDB" id="A0A0A2FIQ7"/>
<evidence type="ECO:0000313" key="13">
    <source>
        <dbReference type="Proteomes" id="UP000249300"/>
    </source>
</evidence>
<dbReference type="RefSeq" id="WP_023936221.1">
    <property type="nucleotide sequence ID" value="NZ_FUXH01000003.1"/>
</dbReference>
<dbReference type="CDD" id="cd02439">
    <property type="entry name" value="DMB-PRT_CobT"/>
    <property type="match status" value="1"/>
</dbReference>
<dbReference type="InterPro" id="IPR036087">
    <property type="entry name" value="Nict_dMeBzImd_PRibTrfase_sf"/>
</dbReference>
<keyword evidence="6 11" id="KW-0328">Glycosyltransferase</keyword>
<dbReference type="GO" id="GO:0009236">
    <property type="term" value="P:cobalamin biosynthetic process"/>
    <property type="evidence" value="ECO:0007669"/>
    <property type="project" value="UniProtKB-UniRule"/>
</dbReference>
<dbReference type="PANTHER" id="PTHR43463">
    <property type="entry name" value="NICOTINATE-NUCLEOTIDE--DIMETHYLBENZIMIDAZOLE PHOSPHORIBOSYLTRANSFERASE"/>
    <property type="match status" value="1"/>
</dbReference>
<dbReference type="InterPro" id="IPR017846">
    <property type="entry name" value="Nict_dMeBzImd_PRibTrfase_bact"/>
</dbReference>
<name>A0A0A2FIQ7_9PORP</name>
<dbReference type="eggNOG" id="COG2038">
    <property type="taxonomic scope" value="Bacteria"/>
</dbReference>
<dbReference type="EC" id="2.4.2.21" evidence="3 9"/>
<accession>A0A0A2FIQ7</accession>
<dbReference type="Proteomes" id="UP000030136">
    <property type="component" value="Unassembled WGS sequence"/>
</dbReference>
<evidence type="ECO:0000256" key="9">
    <source>
        <dbReference type="NCBIfam" id="TIGR03160"/>
    </source>
</evidence>
<keyword evidence="5" id="KW-0169">Cobalamin biosynthesis</keyword>
<dbReference type="EMBL" id="JQJC01000020">
    <property type="protein sequence ID" value="KGN94177.1"/>
    <property type="molecule type" value="Genomic_DNA"/>
</dbReference>
<evidence type="ECO:0000256" key="2">
    <source>
        <dbReference type="ARBA" id="ARBA00007110"/>
    </source>
</evidence>
<dbReference type="GO" id="GO:0008939">
    <property type="term" value="F:nicotinate-nucleotide-dimethylbenzimidazole phosphoribosyltransferase activity"/>
    <property type="evidence" value="ECO:0007669"/>
    <property type="project" value="UniProtKB-UniRule"/>
</dbReference>
<dbReference type="Pfam" id="PF02277">
    <property type="entry name" value="DBI_PRT"/>
    <property type="match status" value="1"/>
</dbReference>
<evidence type="ECO:0000256" key="4">
    <source>
        <dbReference type="ARBA" id="ARBA00015486"/>
    </source>
</evidence>
<evidence type="ECO:0000313" key="10">
    <source>
        <dbReference type="EMBL" id="KGN94177.1"/>
    </source>
</evidence>
<gene>
    <name evidence="11" type="primary">cobT</name>
    <name evidence="10" type="ORF">HQ38_06495</name>
    <name evidence="11" type="ORF">NCTC12858_01875</name>
</gene>
<evidence type="ECO:0000256" key="6">
    <source>
        <dbReference type="ARBA" id="ARBA00022676"/>
    </source>
</evidence>
<dbReference type="Gene3D" id="1.10.1610.10">
    <property type="match status" value="1"/>
</dbReference>
<evidence type="ECO:0000313" key="11">
    <source>
        <dbReference type="EMBL" id="SQH73994.1"/>
    </source>
</evidence>
<proteinExistence type="inferred from homology"/>